<protein>
    <submittedName>
        <fullName evidence="1">Uncharacterized protein</fullName>
    </submittedName>
</protein>
<proteinExistence type="predicted"/>
<evidence type="ECO:0000313" key="1">
    <source>
        <dbReference type="EMBL" id="DAF63254.1"/>
    </source>
</evidence>
<reference evidence="1" key="1">
    <citation type="journal article" date="2021" name="Proc. Natl. Acad. Sci. U.S.A.">
        <title>A Catalog of Tens of Thousands of Viruses from Human Metagenomes Reveals Hidden Associations with Chronic Diseases.</title>
        <authorList>
            <person name="Tisza M.J."/>
            <person name="Buck C.B."/>
        </authorList>
    </citation>
    <scope>NUCLEOTIDE SEQUENCE</scope>
    <source>
        <strain evidence="1">CtXXl13</strain>
    </source>
</reference>
<organism evidence="1">
    <name type="scientific">Myoviridae sp. ctXXl13</name>
    <dbReference type="NCBI Taxonomy" id="2827691"/>
    <lineage>
        <taxon>Viruses</taxon>
        <taxon>Duplodnaviria</taxon>
        <taxon>Heunggongvirae</taxon>
        <taxon>Uroviricota</taxon>
        <taxon>Caudoviricetes</taxon>
    </lineage>
</organism>
<sequence length="94" mass="11171">MYTNNNGEFEIWANRNTDIVWNIISIVKDLLDNEKIDYLINSLSTEIIIDKSDYDLNTIETILDKLSIPDEFKRRVISVYTTKNNIFIRQRIRS</sequence>
<name>A0A8S5TIY8_9CAUD</name>
<dbReference type="EMBL" id="BK032836">
    <property type="protein sequence ID" value="DAF63254.1"/>
    <property type="molecule type" value="Genomic_DNA"/>
</dbReference>
<accession>A0A8S5TIY8</accession>